<accession>A0A411WKP2</accession>
<evidence type="ECO:0000313" key="2">
    <source>
        <dbReference type="Proteomes" id="UP000293154"/>
    </source>
</evidence>
<dbReference type="RefSeq" id="WP_130591733.1">
    <property type="nucleotide sequence ID" value="NZ_CP034752.1"/>
</dbReference>
<dbReference type="Proteomes" id="UP000293154">
    <property type="component" value="Chromosome"/>
</dbReference>
<dbReference type="Pfam" id="PF07030">
    <property type="entry name" value="Phage_Mu_Gp36"/>
    <property type="match status" value="1"/>
</dbReference>
<keyword evidence="2" id="KW-1185">Reference proteome</keyword>
<dbReference type="EMBL" id="CP034752">
    <property type="protein sequence ID" value="QBH96789.1"/>
    <property type="molecule type" value="Genomic_DNA"/>
</dbReference>
<proteinExistence type="predicted"/>
<evidence type="ECO:0000313" key="1">
    <source>
        <dbReference type="EMBL" id="QBH96789.1"/>
    </source>
</evidence>
<protein>
    <submittedName>
        <fullName evidence="1">DUF1320 domain-containing protein</fullName>
    </submittedName>
</protein>
<name>A0A411WKP2_9GAMM</name>
<dbReference type="KEGG" id="prag:EKN56_10440"/>
<gene>
    <name evidence="1" type="ORF">EKN56_10440</name>
</gene>
<dbReference type="AlphaFoldDB" id="A0A411WKP2"/>
<dbReference type="InterPro" id="IPR009752">
    <property type="entry name" value="Phage_Mu_GpJ"/>
</dbReference>
<dbReference type="OrthoDB" id="9812088at2"/>
<reference evidence="1 2" key="1">
    <citation type="submission" date="2019-03" db="EMBL/GenBank/DDBJ databases">
        <title>Pragia sp. nov. isolated from the gut tract of Carduelis flavirostris.</title>
        <authorList>
            <person name="Ge Y."/>
        </authorList>
    </citation>
    <scope>NUCLEOTIDE SEQUENCE [LARGE SCALE GENOMIC DNA]</scope>
    <source>
        <strain evidence="1 2">CF-458</strain>
    </source>
</reference>
<organism evidence="1 2">
    <name type="scientific">Limnobaculum zhutongyuii</name>
    <dbReference type="NCBI Taxonomy" id="2498113"/>
    <lineage>
        <taxon>Bacteria</taxon>
        <taxon>Pseudomonadati</taxon>
        <taxon>Pseudomonadota</taxon>
        <taxon>Gammaproteobacteria</taxon>
        <taxon>Enterobacterales</taxon>
        <taxon>Budviciaceae</taxon>
        <taxon>Limnobaculum</taxon>
    </lineage>
</organism>
<sequence length="147" mass="16122">MAYASVSDMVTRYGRTVLEDLAQKKIERDDEGQPLQTVDQIVEAALVDASSAIDGYIDGRAKLPLQTIPSALIRHACVLARYALEEGAATEKAEKEYETTLRYLEKVSTGDISLALGLEEERPESGDVVVMENAGSVWARNRSKGYI</sequence>